<accession>A0ABW8EL56</accession>
<dbReference type="Proteomes" id="UP001617351">
    <property type="component" value="Unassembled WGS sequence"/>
</dbReference>
<protein>
    <submittedName>
        <fullName evidence="2">Uncharacterized protein</fullName>
    </submittedName>
</protein>
<name>A0ABW8EL56_STRT5</name>
<gene>
    <name evidence="2" type="ORF">ACIO7M_22845</name>
</gene>
<dbReference type="RefSeq" id="WP_402383849.1">
    <property type="nucleotide sequence ID" value="NZ_JBIUYY010000010.1"/>
</dbReference>
<evidence type="ECO:0000313" key="3">
    <source>
        <dbReference type="Proteomes" id="UP001617351"/>
    </source>
</evidence>
<reference evidence="2 3" key="1">
    <citation type="submission" date="2024-10" db="EMBL/GenBank/DDBJ databases">
        <title>The Natural Products Discovery Center: Release of the First 8490 Sequenced Strains for Exploring Actinobacteria Biosynthetic Diversity.</title>
        <authorList>
            <person name="Kalkreuter E."/>
            <person name="Kautsar S.A."/>
            <person name="Yang D."/>
            <person name="Bader C.D."/>
            <person name="Teijaro C.N."/>
            <person name="Fluegel L."/>
            <person name="Davis C.M."/>
            <person name="Simpson J.R."/>
            <person name="Lauterbach L."/>
            <person name="Steele A.D."/>
            <person name="Gui C."/>
            <person name="Meng S."/>
            <person name="Li G."/>
            <person name="Viehrig K."/>
            <person name="Ye F."/>
            <person name="Su P."/>
            <person name="Kiefer A.F."/>
            <person name="Nichols A."/>
            <person name="Cepeda A.J."/>
            <person name="Yan W."/>
            <person name="Fan B."/>
            <person name="Jiang Y."/>
            <person name="Adhikari A."/>
            <person name="Zheng C.-J."/>
            <person name="Schuster L."/>
            <person name="Cowan T.M."/>
            <person name="Smanski M.J."/>
            <person name="Chevrette M.G."/>
            <person name="De Carvalho L.P.S."/>
            <person name="Shen B."/>
        </authorList>
    </citation>
    <scope>NUCLEOTIDE SEQUENCE [LARGE SCALE GENOMIC DNA]</scope>
    <source>
        <strain evidence="2 3">NPDC087220</strain>
    </source>
</reference>
<evidence type="ECO:0000256" key="1">
    <source>
        <dbReference type="SAM" id="MobiDB-lite"/>
    </source>
</evidence>
<sequence>MNAVASSIAEALEADDPYRSFAEIKRLLEQHLRQINPQIRTRRTGYYNHTHMPDLVMRWPHDDDLSDRYVYLRSTTDADELGFDIRRLARQDRPIVLALGALRPSFDARTLDSLAIDNHTLVLDLAAFAELTAGESADAALRRLIANTVIEGGQGLLDERSVSRLARAMTTGAQAARRGEREGTEDALAFASDTLSPPIARRLTAFLGTLWRASGAPVAALERAPKYPQQLDESSLDYLLEGQEIPDGNFWSRIAREVTLTDLLRHGRITATDNLQHLMRAALSTWNARVCGVAPASVAARRGAAPLHWTTGEGVLSFDAPGFVLTLAQKVDRLTSPAARAAYELPALEEVGNRLPLLGLSLKAITLVNGGGKVAYEGEVGALHGDRLRHLSESLGPGTLVKNLEALPPSGVPVRYNFSARTASVKPPRGSVPLLELVNTSIRLFTDLSRAEEERLVEVIPSGGRTLHAGSEHDMPGAESPAD</sequence>
<keyword evidence="3" id="KW-1185">Reference proteome</keyword>
<proteinExistence type="predicted"/>
<evidence type="ECO:0000313" key="2">
    <source>
        <dbReference type="EMBL" id="MFJ2823928.1"/>
    </source>
</evidence>
<feature type="region of interest" description="Disordered" evidence="1">
    <location>
        <begin position="462"/>
        <end position="483"/>
    </location>
</feature>
<dbReference type="EMBL" id="JBIUYY010000010">
    <property type="protein sequence ID" value="MFJ2823928.1"/>
    <property type="molecule type" value="Genomic_DNA"/>
</dbReference>
<comment type="caution">
    <text evidence="2">The sequence shown here is derived from an EMBL/GenBank/DDBJ whole genome shotgun (WGS) entry which is preliminary data.</text>
</comment>
<organism evidence="2 3">
    <name type="scientific">Streptomyces toxytricini</name>
    <name type="common">Actinomyces toxytricini</name>
    <dbReference type="NCBI Taxonomy" id="67369"/>
    <lineage>
        <taxon>Bacteria</taxon>
        <taxon>Bacillati</taxon>
        <taxon>Actinomycetota</taxon>
        <taxon>Actinomycetes</taxon>
        <taxon>Kitasatosporales</taxon>
        <taxon>Streptomycetaceae</taxon>
        <taxon>Streptomyces</taxon>
    </lineage>
</organism>